<feature type="compositionally biased region" description="Polar residues" evidence="5">
    <location>
        <begin position="29"/>
        <end position="51"/>
    </location>
</feature>
<organism evidence="7 8">
    <name type="scientific">Ditylenchus dipsaci</name>
    <dbReference type="NCBI Taxonomy" id="166011"/>
    <lineage>
        <taxon>Eukaryota</taxon>
        <taxon>Metazoa</taxon>
        <taxon>Ecdysozoa</taxon>
        <taxon>Nematoda</taxon>
        <taxon>Chromadorea</taxon>
        <taxon>Rhabditida</taxon>
        <taxon>Tylenchina</taxon>
        <taxon>Tylenchomorpha</taxon>
        <taxon>Sphaerularioidea</taxon>
        <taxon>Anguinidae</taxon>
        <taxon>Anguininae</taxon>
        <taxon>Ditylenchus</taxon>
    </lineage>
</organism>
<keyword evidence="4" id="KW-0732">Signal</keyword>
<dbReference type="Pfam" id="PF01060">
    <property type="entry name" value="TTR-52"/>
    <property type="match status" value="1"/>
</dbReference>
<comment type="similarity">
    <text evidence="2">Belongs to the nematode transthyretin-like family.</text>
</comment>
<feature type="compositionally biased region" description="Low complexity" evidence="5">
    <location>
        <begin position="7"/>
        <end position="19"/>
    </location>
</feature>
<feature type="domain" description="CX" evidence="6">
    <location>
        <begin position="128"/>
        <end position="185"/>
    </location>
</feature>
<feature type="region of interest" description="Disordered" evidence="5">
    <location>
        <begin position="1"/>
        <end position="76"/>
    </location>
</feature>
<dbReference type="InterPro" id="IPR002619">
    <property type="entry name" value="CX"/>
</dbReference>
<evidence type="ECO:0000256" key="4">
    <source>
        <dbReference type="ARBA" id="ARBA00022729"/>
    </source>
</evidence>
<comment type="subcellular location">
    <subcellularLocation>
        <location evidence="1">Secreted</location>
    </subcellularLocation>
</comment>
<evidence type="ECO:0000256" key="1">
    <source>
        <dbReference type="ARBA" id="ARBA00004613"/>
    </source>
</evidence>
<protein>
    <submittedName>
        <fullName evidence="8">CX domain-containing protein</fullName>
    </submittedName>
</protein>
<dbReference type="PANTHER" id="PTHR21700">
    <property type="entry name" value="TRANSTHYRETIN-LIKE FAMILY PROTEIN-RELATED"/>
    <property type="match status" value="1"/>
</dbReference>
<dbReference type="PANTHER" id="PTHR21700:SF3">
    <property type="entry name" value="TRANSTHYRETIN-LIKE PROTEIN 5"/>
    <property type="match status" value="1"/>
</dbReference>
<dbReference type="InterPro" id="IPR001534">
    <property type="entry name" value="Transthyretin-like"/>
</dbReference>
<dbReference type="Proteomes" id="UP000887574">
    <property type="component" value="Unplaced"/>
</dbReference>
<dbReference type="GO" id="GO:0005576">
    <property type="term" value="C:extracellular region"/>
    <property type="evidence" value="ECO:0007669"/>
    <property type="project" value="UniProtKB-SubCell"/>
</dbReference>
<dbReference type="InterPro" id="IPR038479">
    <property type="entry name" value="Transthyretin-like_sf"/>
</dbReference>
<evidence type="ECO:0000313" key="7">
    <source>
        <dbReference type="Proteomes" id="UP000887574"/>
    </source>
</evidence>
<keyword evidence="3" id="KW-0964">Secreted</keyword>
<dbReference type="Pfam" id="PF01705">
    <property type="entry name" value="CX"/>
    <property type="match status" value="1"/>
</dbReference>
<dbReference type="GO" id="GO:0009986">
    <property type="term" value="C:cell surface"/>
    <property type="evidence" value="ECO:0007669"/>
    <property type="project" value="InterPro"/>
</dbReference>
<feature type="compositionally biased region" description="Gly residues" evidence="5">
    <location>
        <begin position="52"/>
        <end position="62"/>
    </location>
</feature>
<proteinExistence type="inferred from homology"/>
<evidence type="ECO:0000256" key="5">
    <source>
        <dbReference type="SAM" id="MobiDB-lite"/>
    </source>
</evidence>
<name>A0A915EF34_9BILA</name>
<keyword evidence="7" id="KW-1185">Reference proteome</keyword>
<evidence type="ECO:0000259" key="6">
    <source>
        <dbReference type="Pfam" id="PF01705"/>
    </source>
</evidence>
<accession>A0A915EF34</accession>
<evidence type="ECO:0000313" key="8">
    <source>
        <dbReference type="WBParaSite" id="jg4648"/>
    </source>
</evidence>
<evidence type="ECO:0000256" key="2">
    <source>
        <dbReference type="ARBA" id="ARBA00010112"/>
    </source>
</evidence>
<dbReference type="AlphaFoldDB" id="A0A915EF34"/>
<evidence type="ECO:0000256" key="3">
    <source>
        <dbReference type="ARBA" id="ARBA00022525"/>
    </source>
</evidence>
<sequence>MGGGRGSSAARYSPSSRSRNTFGGMGGLSRQSNPVYGRNTNTNFGRSNIGRSTGGGFFGGNRGTNFRNNRNYGQTSGFTKGSGIGSALRSNTFKNMLVGAAAGYLTYQAGKFLVRNAMSPMMWNNRPYYWGSNYYQPRPNTQMCRMPMDPSDPQLGNVYLPDQTRPREIVWGCGMNEECCGYECCPRTGGMAGGYPMNAPMGAHSNGAIGGVGNAGASEGALEHGLSVRPSQAVGVRGQLRCNGMPAAGVLVKLYDHDTFTLDDKIASGRTDGMGNFLLAGHAHEITRITPKLNIYHDCNDWLPCQRKVSIYIPHNYVSQGEMAQQIYDTGSMELAGSFENESRDCIH</sequence>
<reference evidence="8" key="1">
    <citation type="submission" date="2022-11" db="UniProtKB">
        <authorList>
            <consortium name="WormBaseParasite"/>
        </authorList>
    </citation>
    <scope>IDENTIFICATION</scope>
</reference>
<dbReference type="Gene3D" id="2.60.40.3330">
    <property type="match status" value="1"/>
</dbReference>
<dbReference type="WBParaSite" id="jg4648">
    <property type="protein sequence ID" value="jg4648"/>
    <property type="gene ID" value="jg4648"/>
</dbReference>